<feature type="region of interest" description="Disordered" evidence="5">
    <location>
        <begin position="170"/>
        <end position="206"/>
    </location>
</feature>
<keyword evidence="8" id="KW-1185">Reference proteome</keyword>
<feature type="region of interest" description="Disordered" evidence="5">
    <location>
        <begin position="121"/>
        <end position="156"/>
    </location>
</feature>
<evidence type="ECO:0000259" key="6">
    <source>
        <dbReference type="PROSITE" id="PS51891"/>
    </source>
</evidence>
<evidence type="ECO:0000256" key="1">
    <source>
        <dbReference type="ARBA" id="ARBA00005495"/>
    </source>
</evidence>
<evidence type="ECO:0000256" key="3">
    <source>
        <dbReference type="ARBA" id="ARBA00022833"/>
    </source>
</evidence>
<evidence type="ECO:0000256" key="5">
    <source>
        <dbReference type="SAM" id="MobiDB-lite"/>
    </source>
</evidence>
<evidence type="ECO:0000256" key="2">
    <source>
        <dbReference type="ARBA" id="ARBA00022723"/>
    </source>
</evidence>
<dbReference type="AlphaFoldDB" id="A0AAN6Z4C5"/>
<dbReference type="InterPro" id="IPR006913">
    <property type="entry name" value="CENP-V/GFA"/>
</dbReference>
<dbReference type="RefSeq" id="XP_062648936.1">
    <property type="nucleotide sequence ID" value="XM_062786954.1"/>
</dbReference>
<dbReference type="GeneID" id="87823724"/>
<keyword evidence="2" id="KW-0479">Metal-binding</keyword>
<dbReference type="EMBL" id="MU853226">
    <property type="protein sequence ID" value="KAK4125165.1"/>
    <property type="molecule type" value="Genomic_DNA"/>
</dbReference>
<dbReference type="GO" id="GO:0016846">
    <property type="term" value="F:carbon-sulfur lyase activity"/>
    <property type="evidence" value="ECO:0007669"/>
    <property type="project" value="InterPro"/>
</dbReference>
<organism evidence="7 8">
    <name type="scientific">Parathielavia appendiculata</name>
    <dbReference type="NCBI Taxonomy" id="2587402"/>
    <lineage>
        <taxon>Eukaryota</taxon>
        <taxon>Fungi</taxon>
        <taxon>Dikarya</taxon>
        <taxon>Ascomycota</taxon>
        <taxon>Pezizomycotina</taxon>
        <taxon>Sordariomycetes</taxon>
        <taxon>Sordariomycetidae</taxon>
        <taxon>Sordariales</taxon>
        <taxon>Chaetomiaceae</taxon>
        <taxon>Parathielavia</taxon>
    </lineage>
</organism>
<comment type="similarity">
    <text evidence="1">Belongs to the Gfa family.</text>
</comment>
<sequence length="421" mass="46499">MDAARNITISCHCGAARQTLLPKEHNDLFSQVSFCHCDTCRHSTGLLCTSYAPVASHPPPSLTGLQSHSTSSTSTRYFCSTCGCHVFRAKHASTLSFPAEWDWEVATGVITDAPESRLPEQWHHHHVQDTQDGGLSPFLLASSPPRPSQSPPSVDDDILQASCHCTSISLQITPPSPDPKDNPDSPYPDLLLPYHSTPPHTVSNPSNEKWYLRLVPSSSSSTSKQEEVYLPDDTAQQQQNPTRSPKTETKTRYLSGTCACQPCRLTSGFEIQTWAFIPRRNISISIPHSSSSSSNPDQPAWAKYQPLDFTNLPANLPLSTYESSPGRKREFCAVCGATIFWHDDFRPDLIDVSVGLFRPSANSGGGARAENWLEWWTERVSFSEDASKGRTGEAKTWGEGVIRLLEEGLRTRRVGQPAKEH</sequence>
<dbReference type="Proteomes" id="UP001302602">
    <property type="component" value="Unassembled WGS sequence"/>
</dbReference>
<dbReference type="PANTHER" id="PTHR33337">
    <property type="entry name" value="GFA DOMAIN-CONTAINING PROTEIN"/>
    <property type="match status" value="1"/>
</dbReference>
<dbReference type="Gene3D" id="3.90.1590.10">
    <property type="entry name" value="glutathione-dependent formaldehyde- activating enzyme (gfa)"/>
    <property type="match status" value="2"/>
</dbReference>
<dbReference type="Pfam" id="PF04828">
    <property type="entry name" value="GFA"/>
    <property type="match status" value="1"/>
</dbReference>
<proteinExistence type="inferred from homology"/>
<dbReference type="GO" id="GO:0046872">
    <property type="term" value="F:metal ion binding"/>
    <property type="evidence" value="ECO:0007669"/>
    <property type="project" value="UniProtKB-KW"/>
</dbReference>
<comment type="caution">
    <text evidence="7">The sequence shown here is derived from an EMBL/GenBank/DDBJ whole genome shotgun (WGS) entry which is preliminary data.</text>
</comment>
<dbReference type="PROSITE" id="PS51891">
    <property type="entry name" value="CENP_V_GFA"/>
    <property type="match status" value="1"/>
</dbReference>
<accession>A0AAN6Z4C5</accession>
<reference evidence="7" key="1">
    <citation type="journal article" date="2023" name="Mol. Phylogenet. Evol.">
        <title>Genome-scale phylogeny and comparative genomics of the fungal order Sordariales.</title>
        <authorList>
            <person name="Hensen N."/>
            <person name="Bonometti L."/>
            <person name="Westerberg I."/>
            <person name="Brannstrom I.O."/>
            <person name="Guillou S."/>
            <person name="Cros-Aarteil S."/>
            <person name="Calhoun S."/>
            <person name="Haridas S."/>
            <person name="Kuo A."/>
            <person name="Mondo S."/>
            <person name="Pangilinan J."/>
            <person name="Riley R."/>
            <person name="LaButti K."/>
            <person name="Andreopoulos B."/>
            <person name="Lipzen A."/>
            <person name="Chen C."/>
            <person name="Yan M."/>
            <person name="Daum C."/>
            <person name="Ng V."/>
            <person name="Clum A."/>
            <person name="Steindorff A."/>
            <person name="Ohm R.A."/>
            <person name="Martin F."/>
            <person name="Silar P."/>
            <person name="Natvig D.O."/>
            <person name="Lalanne C."/>
            <person name="Gautier V."/>
            <person name="Ament-Velasquez S.L."/>
            <person name="Kruys A."/>
            <person name="Hutchinson M.I."/>
            <person name="Powell A.J."/>
            <person name="Barry K."/>
            <person name="Miller A.N."/>
            <person name="Grigoriev I.V."/>
            <person name="Debuchy R."/>
            <person name="Gladieux P."/>
            <person name="Hiltunen Thoren M."/>
            <person name="Johannesson H."/>
        </authorList>
    </citation>
    <scope>NUCLEOTIDE SEQUENCE</scope>
    <source>
        <strain evidence="7">CBS 731.68</strain>
    </source>
</reference>
<name>A0AAN6Z4C5_9PEZI</name>
<keyword evidence="4" id="KW-0456">Lyase</keyword>
<feature type="region of interest" description="Disordered" evidence="5">
    <location>
        <begin position="221"/>
        <end position="249"/>
    </location>
</feature>
<dbReference type="InterPro" id="IPR011057">
    <property type="entry name" value="Mss4-like_sf"/>
</dbReference>
<evidence type="ECO:0000256" key="4">
    <source>
        <dbReference type="ARBA" id="ARBA00023239"/>
    </source>
</evidence>
<protein>
    <recommendedName>
        <fullName evidence="6">CENP-V/GFA domain-containing protein</fullName>
    </recommendedName>
</protein>
<dbReference type="SUPFAM" id="SSF51316">
    <property type="entry name" value="Mss4-like"/>
    <property type="match status" value="2"/>
</dbReference>
<reference evidence="7" key="2">
    <citation type="submission" date="2023-05" db="EMBL/GenBank/DDBJ databases">
        <authorList>
            <consortium name="Lawrence Berkeley National Laboratory"/>
            <person name="Steindorff A."/>
            <person name="Hensen N."/>
            <person name="Bonometti L."/>
            <person name="Westerberg I."/>
            <person name="Brannstrom I.O."/>
            <person name="Guillou S."/>
            <person name="Cros-Aarteil S."/>
            <person name="Calhoun S."/>
            <person name="Haridas S."/>
            <person name="Kuo A."/>
            <person name="Mondo S."/>
            <person name="Pangilinan J."/>
            <person name="Riley R."/>
            <person name="Labutti K."/>
            <person name="Andreopoulos B."/>
            <person name="Lipzen A."/>
            <person name="Chen C."/>
            <person name="Yanf M."/>
            <person name="Daum C."/>
            <person name="Ng V."/>
            <person name="Clum A."/>
            <person name="Ohm R."/>
            <person name="Martin F."/>
            <person name="Silar P."/>
            <person name="Natvig D."/>
            <person name="Lalanne C."/>
            <person name="Gautier V."/>
            <person name="Ament-Velasquez S.L."/>
            <person name="Kruys A."/>
            <person name="Hutchinson M.I."/>
            <person name="Powell A.J."/>
            <person name="Barry K."/>
            <person name="Miller A.N."/>
            <person name="Grigoriev I.V."/>
            <person name="Debuchy R."/>
            <person name="Gladieux P."/>
            <person name="Thoren M.H."/>
            <person name="Johannesson H."/>
        </authorList>
    </citation>
    <scope>NUCLEOTIDE SEQUENCE</scope>
    <source>
        <strain evidence="7">CBS 731.68</strain>
    </source>
</reference>
<evidence type="ECO:0000313" key="7">
    <source>
        <dbReference type="EMBL" id="KAK4125165.1"/>
    </source>
</evidence>
<feature type="compositionally biased region" description="Polar residues" evidence="5">
    <location>
        <begin position="234"/>
        <end position="244"/>
    </location>
</feature>
<keyword evidence="3" id="KW-0862">Zinc</keyword>
<evidence type="ECO:0000313" key="8">
    <source>
        <dbReference type="Proteomes" id="UP001302602"/>
    </source>
</evidence>
<dbReference type="PANTHER" id="PTHR33337:SF31">
    <property type="entry name" value="DUF636 DOMAIN PROTEIN (AFU_ORTHOLOGUE AFUA_2G12650)"/>
    <property type="match status" value="1"/>
</dbReference>
<feature type="domain" description="CENP-V/GFA" evidence="6">
    <location>
        <begin position="7"/>
        <end position="123"/>
    </location>
</feature>
<gene>
    <name evidence="7" type="ORF">N657DRAFT_357779</name>
</gene>